<dbReference type="GO" id="GO:0010212">
    <property type="term" value="P:response to ionizing radiation"/>
    <property type="evidence" value="ECO:0007669"/>
    <property type="project" value="InterPro"/>
</dbReference>
<feature type="region of interest" description="Disordered" evidence="1">
    <location>
        <begin position="786"/>
        <end position="837"/>
    </location>
</feature>
<dbReference type="Proteomes" id="UP000604825">
    <property type="component" value="Unassembled WGS sequence"/>
</dbReference>
<dbReference type="OrthoDB" id="1913152at2759"/>
<gene>
    <name evidence="2" type="ORF">NCGR_LOCUS27153</name>
</gene>
<proteinExistence type="predicted"/>
<name>A0A811PC11_9POAL</name>
<dbReference type="GO" id="GO:0030174">
    <property type="term" value="P:regulation of DNA-templated DNA replication initiation"/>
    <property type="evidence" value="ECO:0007669"/>
    <property type="project" value="TreeGrafter"/>
</dbReference>
<feature type="compositionally biased region" description="Low complexity" evidence="1">
    <location>
        <begin position="811"/>
        <end position="823"/>
    </location>
</feature>
<dbReference type="GO" id="GO:0006260">
    <property type="term" value="P:DNA replication"/>
    <property type="evidence" value="ECO:0007669"/>
    <property type="project" value="InterPro"/>
</dbReference>
<evidence type="ECO:0000313" key="3">
    <source>
        <dbReference type="Proteomes" id="UP000604825"/>
    </source>
</evidence>
<organism evidence="2 3">
    <name type="scientific">Miscanthus lutarioriparius</name>
    <dbReference type="NCBI Taxonomy" id="422564"/>
    <lineage>
        <taxon>Eukaryota</taxon>
        <taxon>Viridiplantae</taxon>
        <taxon>Streptophyta</taxon>
        <taxon>Embryophyta</taxon>
        <taxon>Tracheophyta</taxon>
        <taxon>Spermatophyta</taxon>
        <taxon>Magnoliopsida</taxon>
        <taxon>Liliopsida</taxon>
        <taxon>Poales</taxon>
        <taxon>Poaceae</taxon>
        <taxon>PACMAD clade</taxon>
        <taxon>Panicoideae</taxon>
        <taxon>Andropogonodae</taxon>
        <taxon>Andropogoneae</taxon>
        <taxon>Saccharinae</taxon>
        <taxon>Miscanthus</taxon>
    </lineage>
</organism>
<dbReference type="GO" id="GO:0033314">
    <property type="term" value="P:mitotic DNA replication checkpoint signaling"/>
    <property type="evidence" value="ECO:0007669"/>
    <property type="project" value="InterPro"/>
</dbReference>
<keyword evidence="3" id="KW-1185">Reference proteome</keyword>
<dbReference type="GO" id="GO:0005634">
    <property type="term" value="C:nucleus"/>
    <property type="evidence" value="ECO:0007669"/>
    <property type="project" value="InterPro"/>
</dbReference>
<dbReference type="PANTHER" id="PTHR21556:SF2">
    <property type="entry name" value="TRESLIN"/>
    <property type="match status" value="1"/>
</dbReference>
<sequence length="957" mass="103639">MTAGAGEPHRVVLLLDLDPLLPTPSSSSPASAAAAYLAAVLPAATSLLAASRSAASLSAGRLFFSSLSPILSSSLLPRLLPAAPTPLSFDLHPATLASLAPLRRLALRAAPAHPRVSASSSVAKSLLQLEHDYSWDHEPQRRRGGFDPPPNLVSLFTPAAEFDEFGDGASFVEKFRKVFGPVRDRLSAIGLQVCWVAVPSASAAASEGIRRAVTELGWWFATADAVALGSAIAPPALVWGGVGPGGGEGGRRGEVVLEIADVEGKPLVCKGCGVEVVGSARLQQASGNAVCRIHVKSVCEVGNWERLMGGDGDVAVVRGFQREGSKGDGEEAVDKEYFPHRILELILGDEKDRLGVAKPIWQLILVFLSRRNYCAVVSVSDGDGHSVDGVLMPFSMNCALLHFEKNGIGLGLVSAKASETPGSGASDETKVQSERKKRSRLVGKLLEVTTWSTFCDMLLKHADGIMPVVDLEELYFSRYGTASKKLRFLKCWMKQVKQSCLSTLSSIHTEGQKRLPSQDDSEARVLVSEEDASAGLVNFSLDEADCQKVDTPVDEAGCSKVGMPVDVADCSKVDRSVGEESSMFSSMEDLEAFLGSVPHKIEQGLCSEDADLGSLAERLVGLSVHAMLVKHGKIAVRYFEHNEAEDVSGAKIACELSNILLRKPKELASKYRESDSVPAASQQTAKYSTCCKIREHELQILLRMEMIKSELGSAIGEGSKQKMIKDICSLLQFIDINLQGDSFQSDSILEYAEKTIKSRYINSMEDVIKKIYTEMEFDLFDEDDDEVDYSDSLPSSSNQEDANRCRSHRGSASTSASALQLLQRDAGSSRQREDDRHDELMARAQERRDRQRRLSSFTSWVPDLRRVWALKHPGKEPCARVPRSRSCSKRRKRRRAAFTDVVFETPVTAAKRHESGSESPPGSDAGHGAARAAALGAVSKTLFDDEEIETDVSSSST</sequence>
<dbReference type="GO" id="GO:0003682">
    <property type="term" value="F:chromatin binding"/>
    <property type="evidence" value="ECO:0007669"/>
    <property type="project" value="TreeGrafter"/>
</dbReference>
<evidence type="ECO:0000313" key="2">
    <source>
        <dbReference type="EMBL" id="CAD6240633.1"/>
    </source>
</evidence>
<dbReference type="AlphaFoldDB" id="A0A811PC11"/>
<dbReference type="EMBL" id="CAJGYO010000006">
    <property type="protein sequence ID" value="CAD6240633.1"/>
    <property type="molecule type" value="Genomic_DNA"/>
</dbReference>
<dbReference type="GO" id="GO:0007095">
    <property type="term" value="P:mitotic G2 DNA damage checkpoint signaling"/>
    <property type="evidence" value="ECO:0007669"/>
    <property type="project" value="TreeGrafter"/>
</dbReference>
<dbReference type="PANTHER" id="PTHR21556">
    <property type="entry name" value="TRESLIN"/>
    <property type="match status" value="1"/>
</dbReference>
<protein>
    <recommendedName>
        <fullName evidence="4">Treslin N-terminal domain-containing protein</fullName>
    </recommendedName>
</protein>
<accession>A0A811PC11</accession>
<feature type="region of interest" description="Disordered" evidence="1">
    <location>
        <begin position="905"/>
        <end position="932"/>
    </location>
</feature>
<evidence type="ECO:0000256" key="1">
    <source>
        <dbReference type="SAM" id="MobiDB-lite"/>
    </source>
</evidence>
<comment type="caution">
    <text evidence="2">The sequence shown here is derived from an EMBL/GenBank/DDBJ whole genome shotgun (WGS) entry which is preliminary data.</text>
</comment>
<reference evidence="2" key="1">
    <citation type="submission" date="2020-10" db="EMBL/GenBank/DDBJ databases">
        <authorList>
            <person name="Han B."/>
            <person name="Lu T."/>
            <person name="Zhao Q."/>
            <person name="Huang X."/>
            <person name="Zhao Y."/>
        </authorList>
    </citation>
    <scope>NUCLEOTIDE SEQUENCE</scope>
</reference>
<evidence type="ECO:0008006" key="4">
    <source>
        <dbReference type="Google" id="ProtNLM"/>
    </source>
</evidence>
<dbReference type="InterPro" id="IPR026153">
    <property type="entry name" value="Treslin"/>
</dbReference>